<feature type="compositionally biased region" description="Basic residues" evidence="3">
    <location>
        <begin position="701"/>
        <end position="713"/>
    </location>
</feature>
<keyword evidence="6" id="KW-1185">Reference proteome</keyword>
<accession>A0AAU9UJC3</accession>
<comment type="caution">
    <text evidence="5">The sequence shown here is derived from an EMBL/GenBank/DDBJ whole genome shotgun (WGS) entry which is preliminary data.</text>
</comment>
<feature type="compositionally biased region" description="Basic residues" evidence="3">
    <location>
        <begin position="427"/>
        <end position="436"/>
    </location>
</feature>
<reference evidence="5" key="1">
    <citation type="submission" date="2022-03" db="EMBL/GenBank/DDBJ databases">
        <authorList>
            <person name="Tunstrom K."/>
        </authorList>
    </citation>
    <scope>NUCLEOTIDE SEQUENCE</scope>
</reference>
<dbReference type="GO" id="GO:0008270">
    <property type="term" value="F:zinc ion binding"/>
    <property type="evidence" value="ECO:0007669"/>
    <property type="project" value="UniProtKB-KW"/>
</dbReference>
<gene>
    <name evidence="5" type="ORF">EEDITHA_LOCUS13161</name>
</gene>
<dbReference type="SMART" id="SM00343">
    <property type="entry name" value="ZnF_C2HC"/>
    <property type="match status" value="2"/>
</dbReference>
<keyword evidence="1" id="KW-0863">Zinc-finger</keyword>
<feature type="compositionally biased region" description="Low complexity" evidence="3">
    <location>
        <begin position="343"/>
        <end position="354"/>
    </location>
</feature>
<name>A0AAU9UJC3_EUPED</name>
<dbReference type="InterPro" id="IPR001878">
    <property type="entry name" value="Znf_CCHC"/>
</dbReference>
<keyword evidence="1" id="KW-0862">Zinc</keyword>
<evidence type="ECO:0000313" key="5">
    <source>
        <dbReference type="EMBL" id="CAH2098001.1"/>
    </source>
</evidence>
<feature type="domain" description="CCHC-type" evidence="4">
    <location>
        <begin position="642"/>
        <end position="657"/>
    </location>
</feature>
<proteinExistence type="predicted"/>
<dbReference type="InterPro" id="IPR036875">
    <property type="entry name" value="Znf_CCHC_sf"/>
</dbReference>
<dbReference type="GO" id="GO:0003676">
    <property type="term" value="F:nucleic acid binding"/>
    <property type="evidence" value="ECO:0007669"/>
    <property type="project" value="InterPro"/>
</dbReference>
<evidence type="ECO:0000256" key="3">
    <source>
        <dbReference type="SAM" id="MobiDB-lite"/>
    </source>
</evidence>
<dbReference type="PROSITE" id="PS50158">
    <property type="entry name" value="ZF_CCHC"/>
    <property type="match status" value="2"/>
</dbReference>
<dbReference type="AlphaFoldDB" id="A0AAU9UJC3"/>
<organism evidence="5 6">
    <name type="scientific">Euphydryas editha</name>
    <name type="common">Edith's checkerspot</name>
    <dbReference type="NCBI Taxonomy" id="104508"/>
    <lineage>
        <taxon>Eukaryota</taxon>
        <taxon>Metazoa</taxon>
        <taxon>Ecdysozoa</taxon>
        <taxon>Arthropoda</taxon>
        <taxon>Hexapoda</taxon>
        <taxon>Insecta</taxon>
        <taxon>Pterygota</taxon>
        <taxon>Neoptera</taxon>
        <taxon>Endopterygota</taxon>
        <taxon>Lepidoptera</taxon>
        <taxon>Glossata</taxon>
        <taxon>Ditrysia</taxon>
        <taxon>Papilionoidea</taxon>
        <taxon>Nymphalidae</taxon>
        <taxon>Nymphalinae</taxon>
        <taxon>Euphydryas</taxon>
    </lineage>
</organism>
<evidence type="ECO:0000256" key="1">
    <source>
        <dbReference type="PROSITE-ProRule" id="PRU00047"/>
    </source>
</evidence>
<feature type="coiled-coil region" evidence="2">
    <location>
        <begin position="218"/>
        <end position="252"/>
    </location>
</feature>
<evidence type="ECO:0000256" key="2">
    <source>
        <dbReference type="SAM" id="Coils"/>
    </source>
</evidence>
<keyword evidence="1" id="KW-0479">Metal-binding</keyword>
<dbReference type="SUPFAM" id="SSF57756">
    <property type="entry name" value="Retrovirus zinc finger-like domains"/>
    <property type="match status" value="1"/>
</dbReference>
<feature type="region of interest" description="Disordered" evidence="3">
    <location>
        <begin position="316"/>
        <end position="471"/>
    </location>
</feature>
<dbReference type="Proteomes" id="UP001153954">
    <property type="component" value="Unassembled WGS sequence"/>
</dbReference>
<dbReference type="Gene3D" id="4.10.60.10">
    <property type="entry name" value="Zinc finger, CCHC-type"/>
    <property type="match status" value="1"/>
</dbReference>
<protein>
    <recommendedName>
        <fullName evidence="4">CCHC-type domain-containing protein</fullName>
    </recommendedName>
</protein>
<dbReference type="EMBL" id="CAKOGL010000018">
    <property type="protein sequence ID" value="CAH2098001.1"/>
    <property type="molecule type" value="Genomic_DNA"/>
</dbReference>
<sequence>MDCGRTDGTLPLRDSKGRFQKGGVQEAGSVALETPMPGAGGVSVAEAALFVQPKVVLTRVDDVGSHVTSRRSSISSVSGKFWATGSESDSYMSVASGDPVKGKKRRRKSDCSSGSSREGSAPKKTTPNRAGAKRRGTSPGAAEGATDGEVELLAAAGLDALNAQELRARAGEDLACIIEVAKKSGNLKGEYVAKLKKSASTLTEVVEALASRSEAEETRRLRAENRRLKLEVEAIKAEVRALRRAFSEAKSEAAAATTAAAGARAAPAAVVGVELVEELRRSLTCSLGDMMNARFAGIEDRLLPAPRLRPPLRADAVAAAPSGPPPAPRGSEGTATSTAGPSTVAQAQTTTTVVRKGKGKGKGKSSTPVPAPAPPGPKEIDSPTAGPSTVVQEETWATVVRKGKGKGKEKSSTPAPAHAAQSETPKPKGKASKKPTAKPTGKKSEKPTAEPSAKPSENPAAKATAQPKMKAPKTAAVVLSLQPEAVERGITYSSILRTAQEKVNLQELGISRIHFRQTATGARMLEIPGSEKHEKADRLAESLRGVLSEVANVVRPVKSVEIRISELDETATKEGVAAAVAKATGVDVGLVKAGGIRPGYGGTGSVIVSCPISAAKALREKGRILIGWSSARVVALGARPMRCYRCMGLGHTRPQCPASVDRGDLCFRCGSAGHKAVACGEATLRCAICAESGRPSGHVMGGRKCKPATKKGKAAGVRATPAPASQVAEEPVVPLAADAEGVVMSE</sequence>
<feature type="region of interest" description="Disordered" evidence="3">
    <location>
        <begin position="88"/>
        <end position="145"/>
    </location>
</feature>
<evidence type="ECO:0000259" key="4">
    <source>
        <dbReference type="PROSITE" id="PS50158"/>
    </source>
</evidence>
<evidence type="ECO:0000313" key="6">
    <source>
        <dbReference type="Proteomes" id="UP001153954"/>
    </source>
</evidence>
<keyword evidence="2" id="KW-0175">Coiled coil</keyword>
<feature type="domain" description="CCHC-type" evidence="4">
    <location>
        <begin position="666"/>
        <end position="679"/>
    </location>
</feature>
<feature type="region of interest" description="Disordered" evidence="3">
    <location>
        <begin position="700"/>
        <end position="725"/>
    </location>
</feature>